<proteinExistence type="predicted"/>
<comment type="caution">
    <text evidence="2">The sequence shown here is derived from an EMBL/GenBank/DDBJ whole genome shotgun (WGS) entry which is preliminary data.</text>
</comment>
<evidence type="ECO:0000313" key="1">
    <source>
        <dbReference type="EMBL" id="CAF0906876.1"/>
    </source>
</evidence>
<reference evidence="2" key="1">
    <citation type="submission" date="2021-02" db="EMBL/GenBank/DDBJ databases">
        <authorList>
            <person name="Nowell W R."/>
        </authorList>
    </citation>
    <scope>NUCLEOTIDE SEQUENCE</scope>
</reference>
<accession>A0A814JX63</accession>
<protein>
    <submittedName>
        <fullName evidence="2">Uncharacterized protein</fullName>
    </submittedName>
</protein>
<dbReference type="Proteomes" id="UP000677228">
    <property type="component" value="Unassembled WGS sequence"/>
</dbReference>
<dbReference type="AlphaFoldDB" id="A0A814JX63"/>
<dbReference type="Proteomes" id="UP000682733">
    <property type="component" value="Unassembled WGS sequence"/>
</dbReference>
<gene>
    <name evidence="2" type="ORF">GPM918_LOCUS15887</name>
    <name evidence="1" type="ORF">OVA965_LOCUS9918</name>
    <name evidence="4" type="ORF">SRO942_LOCUS15887</name>
    <name evidence="3" type="ORF">TMI583_LOCUS9915</name>
</gene>
<dbReference type="OrthoDB" id="10183833at2759"/>
<sequence length="113" mass="12800">MPTCAHPTAHPRHKRGAILSSVPVGKRKVTAERALSINKYIRKRYKGKVSTLKENDLLCETCYAAEQRRWSNKKSIKEGSSDEESDPSFQATVSSFLLSIHKRRRTWSPTPSS</sequence>
<dbReference type="EMBL" id="CAJNOQ010004066">
    <property type="protein sequence ID" value="CAF1043170.1"/>
    <property type="molecule type" value="Genomic_DNA"/>
</dbReference>
<evidence type="ECO:0000313" key="3">
    <source>
        <dbReference type="EMBL" id="CAF3686629.1"/>
    </source>
</evidence>
<dbReference type="EMBL" id="CAJOBC010004066">
    <property type="protein sequence ID" value="CAF3813284.1"/>
    <property type="molecule type" value="Genomic_DNA"/>
</dbReference>
<keyword evidence="5" id="KW-1185">Reference proteome</keyword>
<dbReference type="Proteomes" id="UP000681722">
    <property type="component" value="Unassembled WGS sequence"/>
</dbReference>
<evidence type="ECO:0000313" key="2">
    <source>
        <dbReference type="EMBL" id="CAF1043170.1"/>
    </source>
</evidence>
<dbReference type="Proteomes" id="UP000663829">
    <property type="component" value="Unassembled WGS sequence"/>
</dbReference>
<dbReference type="EMBL" id="CAJOBA010003579">
    <property type="protein sequence ID" value="CAF3686629.1"/>
    <property type="molecule type" value="Genomic_DNA"/>
</dbReference>
<evidence type="ECO:0000313" key="5">
    <source>
        <dbReference type="Proteomes" id="UP000663829"/>
    </source>
</evidence>
<evidence type="ECO:0000313" key="4">
    <source>
        <dbReference type="EMBL" id="CAF3813284.1"/>
    </source>
</evidence>
<name>A0A814JX63_9BILA</name>
<dbReference type="EMBL" id="CAJNOK010003577">
    <property type="protein sequence ID" value="CAF0906876.1"/>
    <property type="molecule type" value="Genomic_DNA"/>
</dbReference>
<organism evidence="2 5">
    <name type="scientific">Didymodactylos carnosus</name>
    <dbReference type="NCBI Taxonomy" id="1234261"/>
    <lineage>
        <taxon>Eukaryota</taxon>
        <taxon>Metazoa</taxon>
        <taxon>Spiralia</taxon>
        <taxon>Gnathifera</taxon>
        <taxon>Rotifera</taxon>
        <taxon>Eurotatoria</taxon>
        <taxon>Bdelloidea</taxon>
        <taxon>Philodinida</taxon>
        <taxon>Philodinidae</taxon>
        <taxon>Didymodactylos</taxon>
    </lineage>
</organism>